<dbReference type="PANTHER" id="PTHR46236">
    <property type="entry name" value="TRAF-LIKE SUPERFAMILY PROTEIN"/>
    <property type="match status" value="1"/>
</dbReference>
<dbReference type="eggNOG" id="KOG1987">
    <property type="taxonomic scope" value="Eukaryota"/>
</dbReference>
<keyword evidence="2" id="KW-1185">Reference proteome</keyword>
<protein>
    <recommendedName>
        <fullName evidence="3">MATH domain-containing protein</fullName>
    </recommendedName>
</protein>
<evidence type="ECO:0000313" key="1">
    <source>
        <dbReference type="EnsemblPlants" id="Bo3g167500.1"/>
    </source>
</evidence>
<dbReference type="OMA" id="CDMARGW"/>
<organism evidence="1 2">
    <name type="scientific">Brassica oleracea var. oleracea</name>
    <dbReference type="NCBI Taxonomy" id="109376"/>
    <lineage>
        <taxon>Eukaryota</taxon>
        <taxon>Viridiplantae</taxon>
        <taxon>Streptophyta</taxon>
        <taxon>Embryophyta</taxon>
        <taxon>Tracheophyta</taxon>
        <taxon>Spermatophyta</taxon>
        <taxon>Magnoliopsida</taxon>
        <taxon>eudicotyledons</taxon>
        <taxon>Gunneridae</taxon>
        <taxon>Pentapetalae</taxon>
        <taxon>rosids</taxon>
        <taxon>malvids</taxon>
        <taxon>Brassicales</taxon>
        <taxon>Brassicaceae</taxon>
        <taxon>Brassiceae</taxon>
        <taxon>Brassica</taxon>
    </lineage>
</organism>
<dbReference type="HOGENOM" id="CLU_1429880_0_0_1"/>
<dbReference type="AlphaFoldDB" id="A0A0D3BLA5"/>
<dbReference type="Gramene" id="Bo3g167500.1">
    <property type="protein sequence ID" value="Bo3g167500.1"/>
    <property type="gene ID" value="Bo3g167500"/>
</dbReference>
<dbReference type="EnsemblPlants" id="Bo3g167500.1">
    <property type="protein sequence ID" value="Bo3g167500.1"/>
    <property type="gene ID" value="Bo3g167500"/>
</dbReference>
<reference evidence="1 2" key="1">
    <citation type="journal article" date="2014" name="Genome Biol.">
        <title>Transcriptome and methylome profiling reveals relics of genome dominance in the mesopolyploid Brassica oleracea.</title>
        <authorList>
            <person name="Parkin I.A."/>
            <person name="Koh C."/>
            <person name="Tang H."/>
            <person name="Robinson S.J."/>
            <person name="Kagale S."/>
            <person name="Clarke W.E."/>
            <person name="Town C.D."/>
            <person name="Nixon J."/>
            <person name="Krishnakumar V."/>
            <person name="Bidwell S.L."/>
            <person name="Denoeud F."/>
            <person name="Belcram H."/>
            <person name="Links M.G."/>
            <person name="Just J."/>
            <person name="Clarke C."/>
            <person name="Bender T."/>
            <person name="Huebert T."/>
            <person name="Mason A.S."/>
            <person name="Pires J.C."/>
            <person name="Barker G."/>
            <person name="Moore J."/>
            <person name="Walley P.G."/>
            <person name="Manoli S."/>
            <person name="Batley J."/>
            <person name="Edwards D."/>
            <person name="Nelson M.N."/>
            <person name="Wang X."/>
            <person name="Paterson A.H."/>
            <person name="King G."/>
            <person name="Bancroft I."/>
            <person name="Chalhoub B."/>
            <person name="Sharpe A.G."/>
        </authorList>
    </citation>
    <scope>NUCLEOTIDE SEQUENCE</scope>
    <source>
        <strain evidence="1 2">cv. TO1000</strain>
    </source>
</reference>
<proteinExistence type="predicted"/>
<dbReference type="InterPro" id="IPR050804">
    <property type="entry name" value="MCC"/>
</dbReference>
<evidence type="ECO:0008006" key="3">
    <source>
        <dbReference type="Google" id="ProtNLM"/>
    </source>
</evidence>
<sequence>MCKLFCDKVCDMARGWGCYEPLPLEFETNKIILKLEIVKVVEVVDWNEMIEFNGFQFHYSQVEPVNSLFLNHRGFTNNFRLKNELLRTTYMNVLLALVETLNKPQHSLTETELSNARSDLVELTEADFKVKTMLDEVSLDRNKENIADHGSQVEQHIKEKVEAARDWLEGAIHSWKGHLGFVHLRSEKID</sequence>
<dbReference type="PANTHER" id="PTHR46236:SF22">
    <property type="entry name" value="MATH DOMAIN-CONTAINING PROTEIN"/>
    <property type="match status" value="1"/>
</dbReference>
<dbReference type="Proteomes" id="UP000032141">
    <property type="component" value="Chromosome C3"/>
</dbReference>
<accession>A0A0D3BLA5</accession>
<name>A0A0D3BLA5_BRAOL</name>
<reference evidence="1" key="2">
    <citation type="submission" date="2015-03" db="UniProtKB">
        <authorList>
            <consortium name="EnsemblPlants"/>
        </authorList>
    </citation>
    <scope>IDENTIFICATION</scope>
</reference>
<evidence type="ECO:0000313" key="2">
    <source>
        <dbReference type="Proteomes" id="UP000032141"/>
    </source>
</evidence>